<dbReference type="EMBL" id="CAMXCT020005569">
    <property type="protein sequence ID" value="CAL1166148.1"/>
    <property type="molecule type" value="Genomic_DNA"/>
</dbReference>
<accession>A0A9P1DME3</accession>
<dbReference type="GO" id="GO:0003690">
    <property type="term" value="F:double-stranded DNA binding"/>
    <property type="evidence" value="ECO:0007669"/>
    <property type="project" value="TreeGrafter"/>
</dbReference>
<dbReference type="PANTHER" id="PTHR15361">
    <property type="entry name" value="RAD51/NUKS-INTERACTING PROTEIN"/>
    <property type="match status" value="1"/>
</dbReference>
<dbReference type="EMBL" id="CAMXCT030005569">
    <property type="protein sequence ID" value="CAL4800085.1"/>
    <property type="molecule type" value="Genomic_DNA"/>
</dbReference>
<organism evidence="2">
    <name type="scientific">Cladocopium goreaui</name>
    <dbReference type="NCBI Taxonomy" id="2562237"/>
    <lineage>
        <taxon>Eukaryota</taxon>
        <taxon>Sar</taxon>
        <taxon>Alveolata</taxon>
        <taxon>Dinophyceae</taxon>
        <taxon>Suessiales</taxon>
        <taxon>Symbiodiniaceae</taxon>
        <taxon>Cladocopium</taxon>
    </lineage>
</organism>
<gene>
    <name evidence="2" type="ORF">C1SCF055_LOCUS37802</name>
</gene>
<dbReference type="GO" id="GO:0003697">
    <property type="term" value="F:single-stranded DNA binding"/>
    <property type="evidence" value="ECO:0007669"/>
    <property type="project" value="TreeGrafter"/>
</dbReference>
<feature type="region of interest" description="Disordered" evidence="1">
    <location>
        <begin position="61"/>
        <end position="295"/>
    </location>
</feature>
<name>A0A9P1DME3_9DINO</name>
<proteinExistence type="predicted"/>
<dbReference type="EMBL" id="CAMXCT010005569">
    <property type="protein sequence ID" value="CAI4012773.1"/>
    <property type="molecule type" value="Genomic_DNA"/>
</dbReference>
<protein>
    <submittedName>
        <fullName evidence="4">Nipped-B-like protein B</fullName>
    </submittedName>
</protein>
<keyword evidence="5" id="KW-1185">Reference proteome</keyword>
<feature type="compositionally biased region" description="Basic and acidic residues" evidence="1">
    <location>
        <begin position="217"/>
        <end position="237"/>
    </location>
</feature>
<dbReference type="GO" id="GO:0036297">
    <property type="term" value="P:interstrand cross-link repair"/>
    <property type="evidence" value="ECO:0007669"/>
    <property type="project" value="TreeGrafter"/>
</dbReference>
<dbReference type="Proteomes" id="UP001152797">
    <property type="component" value="Unassembled WGS sequence"/>
</dbReference>
<reference evidence="3" key="2">
    <citation type="submission" date="2024-04" db="EMBL/GenBank/DDBJ databases">
        <authorList>
            <person name="Chen Y."/>
            <person name="Shah S."/>
            <person name="Dougan E. K."/>
            <person name="Thang M."/>
            <person name="Chan C."/>
        </authorList>
    </citation>
    <scope>NUCLEOTIDE SEQUENCE [LARGE SCALE GENOMIC DNA]</scope>
</reference>
<dbReference type="AlphaFoldDB" id="A0A9P1DME3"/>
<feature type="region of interest" description="Disordered" evidence="1">
    <location>
        <begin position="325"/>
        <end position="449"/>
    </location>
</feature>
<feature type="compositionally biased region" description="Basic and acidic residues" evidence="1">
    <location>
        <begin position="245"/>
        <end position="261"/>
    </location>
</feature>
<feature type="compositionally biased region" description="Acidic residues" evidence="1">
    <location>
        <begin position="404"/>
        <end position="415"/>
    </location>
</feature>
<evidence type="ECO:0000256" key="1">
    <source>
        <dbReference type="SAM" id="MobiDB-lite"/>
    </source>
</evidence>
<feature type="compositionally biased region" description="Basic and acidic residues" evidence="1">
    <location>
        <begin position="274"/>
        <end position="292"/>
    </location>
</feature>
<feature type="compositionally biased region" description="Basic and acidic residues" evidence="1">
    <location>
        <begin position="120"/>
        <end position="207"/>
    </location>
</feature>
<dbReference type="InterPro" id="IPR052003">
    <property type="entry name" value="HR_DNA-Binding_Protein"/>
</dbReference>
<dbReference type="PANTHER" id="PTHR15361:SF5">
    <property type="entry name" value="C3H1-TYPE DOMAIN-CONTAINING PROTEIN"/>
    <property type="match status" value="1"/>
</dbReference>
<evidence type="ECO:0000313" key="3">
    <source>
        <dbReference type="EMBL" id="CAL1166148.1"/>
    </source>
</evidence>
<evidence type="ECO:0000313" key="4">
    <source>
        <dbReference type="EMBL" id="CAL4800085.1"/>
    </source>
</evidence>
<dbReference type="OrthoDB" id="438176at2759"/>
<reference evidence="2" key="1">
    <citation type="submission" date="2022-10" db="EMBL/GenBank/DDBJ databases">
        <authorList>
            <person name="Chen Y."/>
            <person name="Dougan E. K."/>
            <person name="Chan C."/>
            <person name="Rhodes N."/>
            <person name="Thang M."/>
        </authorList>
    </citation>
    <scope>NUCLEOTIDE SEQUENCE</scope>
</reference>
<evidence type="ECO:0000313" key="2">
    <source>
        <dbReference type="EMBL" id="CAI4012773.1"/>
    </source>
</evidence>
<feature type="compositionally biased region" description="Acidic residues" evidence="1">
    <location>
        <begin position="375"/>
        <end position="385"/>
    </location>
</feature>
<feature type="region of interest" description="Disordered" evidence="1">
    <location>
        <begin position="626"/>
        <end position="649"/>
    </location>
</feature>
<feature type="compositionally biased region" description="Basic and acidic residues" evidence="1">
    <location>
        <begin position="79"/>
        <end position="113"/>
    </location>
</feature>
<feature type="non-terminal residue" evidence="2">
    <location>
        <position position="1144"/>
    </location>
</feature>
<comment type="caution">
    <text evidence="2">The sequence shown here is derived from an EMBL/GenBank/DDBJ whole genome shotgun (WGS) entry which is preliminary data.</text>
</comment>
<feature type="region of interest" description="Disordered" evidence="1">
    <location>
        <begin position="737"/>
        <end position="760"/>
    </location>
</feature>
<dbReference type="GO" id="GO:0000724">
    <property type="term" value="P:double-strand break repair via homologous recombination"/>
    <property type="evidence" value="ECO:0007669"/>
    <property type="project" value="TreeGrafter"/>
</dbReference>
<sequence>QSVQLVEKYVDSKGINRVKGSRFLKGSQAYTRQFGRALARLRTRHQSEVKAAAAAFLCKAAGGKQRTGGLVSPALNNEGKGDTKKGDRGDKTGRQKNEKKEKKEKEENKERKSALRRPSGTRDEKGAKVQAIEDKKEPKENVKESKKESKESRKTDKESRKDGKESKKDRREEPAKDGKESKKQRKESNTERKEAKECKKQKTEPNAEAKPLVAENSKTEKTDKREKKDGKKEQEKEKKHKKEKKSKDEEAGKTKKKREPEGDQTGDGPVKKRREGDDEKEEPQKNEAHLDEDLAVVAGAEKSSLKVPDIDELIAQLEAEELVEQEKFEKMLEDSGEEGQDEGEGQEQGEEEEKEIDQEVAVPSTTALALKKLDESDESMDDEAASDPSSHDSSEESSQSSQETVDDETSNDDADTAPAPASSKGDKIDEAAGSAVDIPAQRANSRTNKKEWDTFSREVLNKKKFPVRLSEHLARDKVDLFNLWLAHGKDLHEVALHVERTAETVNRTASGREGMKLRDIEAKYPPEKAKKLATLLRSRGMWYWDPDFPNDEEEIFYYTGKARSVSTENLTKESMTLKGVTSPDETTLAALTGESGPLAAGALPQMDVSQAEGDKNTWETLMEAPVAKRKAKPRTTQEPAVPVEPKQAKDAASEALTQAAIARKLSLSLKGVEYSGELTTQLMDCSKKLERLYELLQGITADDMDEQKINKYLHATTVQIQWLEKAKVAGQALTRGLNAKPRPKNKAKAKAAPEKGSAEPAKSLYREKTKTKAVKPLECTCKHSSNRDGQPVDAVAAFASLGSFGTCASNQERDMHRWLRNLHGTNLDMYYTPFELEVRDETDTKTMLIPTLLPHEILHAVAAAGQEQVFDIKFPSVILAYESMKSYEVRKGVHRRVCELWAWSLSCAAAGVFPTTGLDGEEFDPKSYRYKMRGLPLARGGAYFAARYDAKARVETNNFLRHYGCSLICEQCLASKISKTTDDRMCYKDFRLESPRWLTRINHDTYMRTTPPRAISPWHIIPGWSLESCLHDIMHVVYLGTGRDLVASLLGDFLECGVLGPPHLSVDHRLRLFSIEMNKFFKSEKISVRKLQFTAKNTGLGTNSEYPELGSAWKAAHVKVLLGYMACKAVQFASETGDSRFLRL</sequence>
<feature type="compositionally biased region" description="Acidic residues" evidence="1">
    <location>
        <begin position="334"/>
        <end position="358"/>
    </location>
</feature>
<evidence type="ECO:0000313" key="5">
    <source>
        <dbReference type="Proteomes" id="UP001152797"/>
    </source>
</evidence>